<gene>
    <name evidence="1" type="ORF">ALEPTO_LOCUS6863</name>
</gene>
<keyword evidence="2" id="KW-1185">Reference proteome</keyword>
<evidence type="ECO:0000313" key="1">
    <source>
        <dbReference type="EMBL" id="CAG8572179.1"/>
    </source>
</evidence>
<evidence type="ECO:0000313" key="2">
    <source>
        <dbReference type="Proteomes" id="UP000789508"/>
    </source>
</evidence>
<dbReference type="Proteomes" id="UP000789508">
    <property type="component" value="Unassembled WGS sequence"/>
</dbReference>
<sequence length="107" mass="11946">MTVRSWSMVISSSTFKQSMNANSIVISDASIFTGKVDGLIRNNPKFTVELKDPEDGWKIINSQFNLIETKTKWPSPENCDQSQHSLPAGMIAWVKNLYGININLGVN</sequence>
<name>A0A9N9BN33_9GLOM</name>
<organism evidence="1 2">
    <name type="scientific">Ambispora leptoticha</name>
    <dbReference type="NCBI Taxonomy" id="144679"/>
    <lineage>
        <taxon>Eukaryota</taxon>
        <taxon>Fungi</taxon>
        <taxon>Fungi incertae sedis</taxon>
        <taxon>Mucoromycota</taxon>
        <taxon>Glomeromycotina</taxon>
        <taxon>Glomeromycetes</taxon>
        <taxon>Archaeosporales</taxon>
        <taxon>Ambisporaceae</taxon>
        <taxon>Ambispora</taxon>
    </lineage>
</organism>
<dbReference type="EMBL" id="CAJVPS010002593">
    <property type="protein sequence ID" value="CAG8572179.1"/>
    <property type="molecule type" value="Genomic_DNA"/>
</dbReference>
<reference evidence="1" key="1">
    <citation type="submission" date="2021-06" db="EMBL/GenBank/DDBJ databases">
        <authorList>
            <person name="Kallberg Y."/>
            <person name="Tangrot J."/>
            <person name="Rosling A."/>
        </authorList>
    </citation>
    <scope>NUCLEOTIDE SEQUENCE</scope>
    <source>
        <strain evidence="1">FL130A</strain>
    </source>
</reference>
<dbReference type="AlphaFoldDB" id="A0A9N9BN33"/>
<accession>A0A9N9BN33</accession>
<protein>
    <submittedName>
        <fullName evidence="1">13475_t:CDS:1</fullName>
    </submittedName>
</protein>
<comment type="caution">
    <text evidence="1">The sequence shown here is derived from an EMBL/GenBank/DDBJ whole genome shotgun (WGS) entry which is preliminary data.</text>
</comment>
<proteinExistence type="predicted"/>